<dbReference type="InterPro" id="IPR050995">
    <property type="entry name" value="WD-F-box_domain-protein"/>
</dbReference>
<keyword evidence="7" id="KW-1185">Reference proteome</keyword>
<dbReference type="SUPFAM" id="SSF50978">
    <property type="entry name" value="WD40 repeat-like"/>
    <property type="match status" value="1"/>
</dbReference>
<dbReference type="AlphaFoldDB" id="A0A139AQ23"/>
<feature type="compositionally biased region" description="Low complexity" evidence="4">
    <location>
        <begin position="196"/>
        <end position="212"/>
    </location>
</feature>
<dbReference type="InterPro" id="IPR015943">
    <property type="entry name" value="WD40/YVTN_repeat-like_dom_sf"/>
</dbReference>
<dbReference type="SUPFAM" id="SSF81383">
    <property type="entry name" value="F-box domain"/>
    <property type="match status" value="1"/>
</dbReference>
<feature type="repeat" description="WD" evidence="3">
    <location>
        <begin position="378"/>
        <end position="417"/>
    </location>
</feature>
<dbReference type="SMART" id="SM00320">
    <property type="entry name" value="WD40"/>
    <property type="match status" value="7"/>
</dbReference>
<dbReference type="PANTHER" id="PTHR14604">
    <property type="entry name" value="WD40 REPEAT PF20"/>
    <property type="match status" value="1"/>
</dbReference>
<feature type="domain" description="F-box" evidence="5">
    <location>
        <begin position="59"/>
        <end position="105"/>
    </location>
</feature>
<feature type="repeat" description="WD" evidence="3">
    <location>
        <begin position="540"/>
        <end position="579"/>
    </location>
</feature>
<dbReference type="PROSITE" id="PS50294">
    <property type="entry name" value="WD_REPEATS_REGION"/>
    <property type="match status" value="6"/>
</dbReference>
<evidence type="ECO:0000256" key="3">
    <source>
        <dbReference type="PROSITE-ProRule" id="PRU00221"/>
    </source>
</evidence>
<evidence type="ECO:0000256" key="4">
    <source>
        <dbReference type="SAM" id="MobiDB-lite"/>
    </source>
</evidence>
<name>A0A139AQ23_GONPJ</name>
<dbReference type="InterPro" id="IPR020472">
    <property type="entry name" value="WD40_PAC1"/>
</dbReference>
<dbReference type="OrthoDB" id="19711at2759"/>
<evidence type="ECO:0000313" key="6">
    <source>
        <dbReference type="EMBL" id="KXS18836.1"/>
    </source>
</evidence>
<feature type="repeat" description="WD" evidence="3">
    <location>
        <begin position="418"/>
        <end position="457"/>
    </location>
</feature>
<dbReference type="InterPro" id="IPR036047">
    <property type="entry name" value="F-box-like_dom_sf"/>
</dbReference>
<dbReference type="CDD" id="cd00200">
    <property type="entry name" value="WD40"/>
    <property type="match status" value="1"/>
</dbReference>
<dbReference type="InterPro" id="IPR036322">
    <property type="entry name" value="WD40_repeat_dom_sf"/>
</dbReference>
<evidence type="ECO:0000256" key="2">
    <source>
        <dbReference type="ARBA" id="ARBA00022737"/>
    </source>
</evidence>
<dbReference type="PROSITE" id="PS00678">
    <property type="entry name" value="WD_REPEATS_1"/>
    <property type="match status" value="5"/>
</dbReference>
<dbReference type="InterPro" id="IPR019775">
    <property type="entry name" value="WD40_repeat_CS"/>
</dbReference>
<sequence>MATGRKHPATDEGFEEQALLALPGVSDEHRGELAFQLLLSVSTSTLASVLNRLLPLLHRDFLGLLPVEISVSILSLTDVRTVGRCMRVSRKWKVVAQDNILWRTLYRKMGWRVTKSWMEALTEAGKSGSQTLMAAAPPPPEEARLTRSVSFKGLDRLGLPAAGPESENVYSKIRLETISAGTGRSRSGGHLEAQAPSHPLSPSSLFPPGDADSSLLSATLSRVSSTSSVASGASSPRSSFEFPSSSILAATPSPNSTSALRRANSTSSTTTAIPAAHSSSALRRANSTSSTTTARSSSRSRPPRLSPPSPTEPHLLAAPRSPTFSPPLPYMDLHAADFSCALPPPARFANEADMRHIYRQKLLLERNWRSRRYNKSELTGHEEGVYCLQFDEDKIVSGSRDDTIRIWCLRTHAPLRTLRGHSASVLCLHFHGHTLVSGGSDSRILVWDMETGVVLRRLEGHLESVLNLRYDHTSGVVVSCSKDRTVRVWDIETGECKRVLKGHRAAVNAVQIAHGVIVSASGDRSIKLWSLATGECFRTLYGHTRGIACVQFDGELIVSGSSDETIRVWDSRTGAVLMVLSGHTELVRTLQFDSHKIVSGSYDETLKVWDIKTGELMMDLKNGHTSRIFKLQFSDTKIVSCSQDMKIVVWDFTEGVDAKYFE</sequence>
<dbReference type="SMART" id="SM00256">
    <property type="entry name" value="FBOX"/>
    <property type="match status" value="1"/>
</dbReference>
<dbReference type="Pfam" id="PF00400">
    <property type="entry name" value="WD40"/>
    <property type="match status" value="7"/>
</dbReference>
<feature type="repeat" description="WD" evidence="3">
    <location>
        <begin position="500"/>
        <end position="539"/>
    </location>
</feature>
<dbReference type="EMBL" id="KQ965740">
    <property type="protein sequence ID" value="KXS18836.1"/>
    <property type="molecule type" value="Genomic_DNA"/>
</dbReference>
<feature type="repeat" description="WD" evidence="3">
    <location>
        <begin position="621"/>
        <end position="660"/>
    </location>
</feature>
<keyword evidence="1 3" id="KW-0853">WD repeat</keyword>
<dbReference type="InterPro" id="IPR001810">
    <property type="entry name" value="F-box_dom"/>
</dbReference>
<feature type="compositionally biased region" description="Low complexity" evidence="4">
    <location>
        <begin position="256"/>
        <end position="300"/>
    </location>
</feature>
<reference evidence="6 7" key="1">
    <citation type="journal article" date="2015" name="Genome Biol. Evol.">
        <title>Phylogenomic analyses indicate that early fungi evolved digesting cell walls of algal ancestors of land plants.</title>
        <authorList>
            <person name="Chang Y."/>
            <person name="Wang S."/>
            <person name="Sekimoto S."/>
            <person name="Aerts A.L."/>
            <person name="Choi C."/>
            <person name="Clum A."/>
            <person name="LaButti K.M."/>
            <person name="Lindquist E.A."/>
            <person name="Yee Ngan C."/>
            <person name="Ohm R.A."/>
            <person name="Salamov A.A."/>
            <person name="Grigoriev I.V."/>
            <person name="Spatafora J.W."/>
            <person name="Berbee M.L."/>
        </authorList>
    </citation>
    <scope>NUCLEOTIDE SEQUENCE [LARGE SCALE GENOMIC DNA]</scope>
    <source>
        <strain evidence="6 7">JEL478</strain>
    </source>
</reference>
<dbReference type="PROSITE" id="PS50181">
    <property type="entry name" value="FBOX"/>
    <property type="match status" value="1"/>
</dbReference>
<organism evidence="6 7">
    <name type="scientific">Gonapodya prolifera (strain JEL478)</name>
    <name type="common">Monoblepharis prolifera</name>
    <dbReference type="NCBI Taxonomy" id="1344416"/>
    <lineage>
        <taxon>Eukaryota</taxon>
        <taxon>Fungi</taxon>
        <taxon>Fungi incertae sedis</taxon>
        <taxon>Chytridiomycota</taxon>
        <taxon>Chytridiomycota incertae sedis</taxon>
        <taxon>Monoblepharidomycetes</taxon>
        <taxon>Monoblepharidales</taxon>
        <taxon>Gonapodyaceae</taxon>
        <taxon>Gonapodya</taxon>
    </lineage>
</organism>
<dbReference type="Pfam" id="PF12937">
    <property type="entry name" value="F-box-like"/>
    <property type="match status" value="1"/>
</dbReference>
<evidence type="ECO:0000313" key="7">
    <source>
        <dbReference type="Proteomes" id="UP000070544"/>
    </source>
</evidence>
<dbReference type="Proteomes" id="UP000070544">
    <property type="component" value="Unassembled WGS sequence"/>
</dbReference>
<feature type="region of interest" description="Disordered" evidence="4">
    <location>
        <begin position="181"/>
        <end position="212"/>
    </location>
</feature>
<evidence type="ECO:0000256" key="1">
    <source>
        <dbReference type="ARBA" id="ARBA00022574"/>
    </source>
</evidence>
<dbReference type="STRING" id="1344416.A0A139AQ23"/>
<evidence type="ECO:0000259" key="5">
    <source>
        <dbReference type="PROSITE" id="PS50181"/>
    </source>
</evidence>
<dbReference type="PANTHER" id="PTHR14604:SF4">
    <property type="entry name" value="F-BOX DOMAIN-CONTAINING PROTEIN"/>
    <property type="match status" value="1"/>
</dbReference>
<feature type="region of interest" description="Disordered" evidence="4">
    <location>
        <begin position="248"/>
        <end position="323"/>
    </location>
</feature>
<dbReference type="InterPro" id="IPR001680">
    <property type="entry name" value="WD40_rpt"/>
</dbReference>
<accession>A0A139AQ23</accession>
<dbReference type="PROSITE" id="PS50082">
    <property type="entry name" value="WD_REPEATS_2"/>
    <property type="match status" value="7"/>
</dbReference>
<gene>
    <name evidence="6" type="ORF">M427DRAFT_132369</name>
</gene>
<keyword evidence="2" id="KW-0677">Repeat</keyword>
<dbReference type="PRINTS" id="PR00320">
    <property type="entry name" value="GPROTEINBRPT"/>
</dbReference>
<dbReference type="Gene3D" id="2.130.10.10">
    <property type="entry name" value="YVTN repeat-like/Quinoprotein amine dehydrogenase"/>
    <property type="match status" value="2"/>
</dbReference>
<dbReference type="Gene3D" id="1.20.1280.50">
    <property type="match status" value="1"/>
</dbReference>
<feature type="repeat" description="WD" evidence="3">
    <location>
        <begin position="458"/>
        <end position="499"/>
    </location>
</feature>
<dbReference type="OMA" id="QRICIWD"/>
<protein>
    <submittedName>
        <fullName evidence="6">WD40 repeat-like protein</fullName>
    </submittedName>
</protein>
<proteinExistence type="predicted"/>
<feature type="repeat" description="WD" evidence="3">
    <location>
        <begin position="580"/>
        <end position="619"/>
    </location>
</feature>